<dbReference type="InterPro" id="IPR035906">
    <property type="entry name" value="MetI-like_sf"/>
</dbReference>
<dbReference type="Gene3D" id="1.10.3720.10">
    <property type="entry name" value="MetI-like"/>
    <property type="match status" value="2"/>
</dbReference>
<keyword evidence="4 7" id="KW-0812">Transmembrane</keyword>
<feature type="domain" description="ABC transmembrane type-1" evidence="8">
    <location>
        <begin position="343"/>
        <end position="549"/>
    </location>
</feature>
<organism evidence="9 10">
    <name type="scientific">Pararhodobacter marinus</name>
    <dbReference type="NCBI Taxonomy" id="2184063"/>
    <lineage>
        <taxon>Bacteria</taxon>
        <taxon>Pseudomonadati</taxon>
        <taxon>Pseudomonadota</taxon>
        <taxon>Alphaproteobacteria</taxon>
        <taxon>Rhodobacterales</taxon>
        <taxon>Paracoccaceae</taxon>
        <taxon>Pararhodobacter</taxon>
    </lineage>
</organism>
<feature type="transmembrane region" description="Helical" evidence="7">
    <location>
        <begin position="422"/>
        <end position="445"/>
    </location>
</feature>
<evidence type="ECO:0000259" key="8">
    <source>
        <dbReference type="PROSITE" id="PS50928"/>
    </source>
</evidence>
<dbReference type="GeneID" id="94364556"/>
<dbReference type="SUPFAM" id="SSF161098">
    <property type="entry name" value="MetI-like"/>
    <property type="match status" value="2"/>
</dbReference>
<evidence type="ECO:0000256" key="5">
    <source>
        <dbReference type="ARBA" id="ARBA00022989"/>
    </source>
</evidence>
<name>A0A2U2CES6_9RHOB</name>
<dbReference type="CDD" id="cd06261">
    <property type="entry name" value="TM_PBP2"/>
    <property type="match status" value="2"/>
</dbReference>
<evidence type="ECO:0000256" key="2">
    <source>
        <dbReference type="ARBA" id="ARBA00022448"/>
    </source>
</evidence>
<dbReference type="Pfam" id="PF00528">
    <property type="entry name" value="BPD_transp_1"/>
    <property type="match status" value="2"/>
</dbReference>
<keyword evidence="10" id="KW-1185">Reference proteome</keyword>
<comment type="subcellular location">
    <subcellularLocation>
        <location evidence="1 7">Cell membrane</location>
        <topology evidence="1 7">Multi-pass membrane protein</topology>
    </subcellularLocation>
</comment>
<feature type="transmembrane region" description="Helical" evidence="7">
    <location>
        <begin position="250"/>
        <end position="269"/>
    </location>
</feature>
<evidence type="ECO:0000256" key="6">
    <source>
        <dbReference type="ARBA" id="ARBA00023136"/>
    </source>
</evidence>
<dbReference type="PANTHER" id="PTHR30183">
    <property type="entry name" value="MOLYBDENUM TRANSPORT SYSTEM PERMEASE PROTEIN MODB"/>
    <property type="match status" value="1"/>
</dbReference>
<evidence type="ECO:0000256" key="4">
    <source>
        <dbReference type="ARBA" id="ARBA00022692"/>
    </source>
</evidence>
<dbReference type="EMBL" id="QEYD01000003">
    <property type="protein sequence ID" value="PWE30352.1"/>
    <property type="molecule type" value="Genomic_DNA"/>
</dbReference>
<keyword evidence="3" id="KW-1003">Cell membrane</keyword>
<dbReference type="PANTHER" id="PTHR30183:SF2">
    <property type="entry name" value="IRON UTILIZATION PROTEIN"/>
    <property type="match status" value="1"/>
</dbReference>
<feature type="transmembrane region" description="Helical" evidence="7">
    <location>
        <begin position="379"/>
        <end position="402"/>
    </location>
</feature>
<dbReference type="RefSeq" id="WP_109532496.1">
    <property type="nucleotide sequence ID" value="NZ_QEYD01000003.1"/>
</dbReference>
<feature type="transmembrane region" description="Helical" evidence="7">
    <location>
        <begin position="301"/>
        <end position="321"/>
    </location>
</feature>
<evidence type="ECO:0000256" key="1">
    <source>
        <dbReference type="ARBA" id="ARBA00004651"/>
    </source>
</evidence>
<accession>A0A2U2CES6</accession>
<protein>
    <submittedName>
        <fullName evidence="9">Iron ABC transporter permease</fullName>
    </submittedName>
</protein>
<gene>
    <name evidence="9" type="ORF">C4N9_06620</name>
</gene>
<dbReference type="GO" id="GO:0005886">
    <property type="term" value="C:plasma membrane"/>
    <property type="evidence" value="ECO:0007669"/>
    <property type="project" value="UniProtKB-SubCell"/>
</dbReference>
<feature type="transmembrane region" description="Helical" evidence="7">
    <location>
        <begin position="66"/>
        <end position="90"/>
    </location>
</feature>
<evidence type="ECO:0000256" key="7">
    <source>
        <dbReference type="RuleBase" id="RU363032"/>
    </source>
</evidence>
<feature type="transmembrane region" description="Helical" evidence="7">
    <location>
        <begin position="341"/>
        <end position="367"/>
    </location>
</feature>
<sequence>MATTHDTLSSTARSRRFRPGGWTLGALVIAAFIALPILAVVAQVFLPSDGAWAHLASTVLPLYLRNSLFLVMLTIALAAAMGVGAGWLIAGFEFRGRGVLQWALMLPMTMPGYVIAYVYYETFTFAGPVQSALRALFGWGRRDYWFPDIASLPGAAIMLALVLYPYVYLLARAAFATQSLHLIEAARALGQSARGAFFRVALPMARPAIVAGCAFVGMETLADFGTVQHLGVQTLTSGIFRTWFARGEPVAAAQIAALLIGLVGVALVLERLLRGSRRYVGDPGGQSASAAARRPLTGWRAAIVMGLCAFPIVAGFVFPFADLARRAFLVGDPMWGPRFYAFAGNSLMLAALAALVLLTLGVFLAYARRLDGGPAVRGALGVAGIGYAMPGAVIAVGILLPLSWVDRSLDAWMRETFDISTGLLLTGSYFGLIFAYAVRFLAISLNTIEASLQRIPPSLDEAARGLGSGPARTLATVHFPLLRGGLLSAAIFIFADVLKELPATLIVRPFNLDTLAIRTYRLASDGRLDEASTSAMLIVAIGIIPVILLSRAMDNPSAH</sequence>
<dbReference type="OrthoDB" id="9790211at2"/>
<feature type="transmembrane region" description="Helical" evidence="7">
    <location>
        <begin position="149"/>
        <end position="175"/>
    </location>
</feature>
<feature type="transmembrane region" description="Helical" evidence="7">
    <location>
        <begin position="102"/>
        <end position="120"/>
    </location>
</feature>
<dbReference type="GO" id="GO:0055085">
    <property type="term" value="P:transmembrane transport"/>
    <property type="evidence" value="ECO:0007669"/>
    <property type="project" value="InterPro"/>
</dbReference>
<keyword evidence="5 7" id="KW-1133">Transmembrane helix</keyword>
<evidence type="ECO:0000256" key="3">
    <source>
        <dbReference type="ARBA" id="ARBA00022475"/>
    </source>
</evidence>
<evidence type="ECO:0000313" key="9">
    <source>
        <dbReference type="EMBL" id="PWE30352.1"/>
    </source>
</evidence>
<keyword evidence="6 7" id="KW-0472">Membrane</keyword>
<reference evidence="9 10" key="1">
    <citation type="submission" date="2018-05" db="EMBL/GenBank/DDBJ databases">
        <title>Pararhodobacter marina sp. nov., isolated from deep-sea water of the Indian Ocean.</title>
        <authorList>
            <person name="Lai Q.Sr."/>
            <person name="Liu X."/>
            <person name="Shao Z."/>
        </authorList>
    </citation>
    <scope>NUCLEOTIDE SEQUENCE [LARGE SCALE GENOMIC DNA]</scope>
    <source>
        <strain evidence="9 10">CIC4N-9</strain>
    </source>
</reference>
<dbReference type="InterPro" id="IPR000515">
    <property type="entry name" value="MetI-like"/>
</dbReference>
<feature type="transmembrane region" description="Helical" evidence="7">
    <location>
        <begin position="531"/>
        <end position="549"/>
    </location>
</feature>
<feature type="domain" description="ABC transmembrane type-1" evidence="8">
    <location>
        <begin position="64"/>
        <end position="271"/>
    </location>
</feature>
<comment type="similarity">
    <text evidence="7">Belongs to the binding-protein-dependent transport system permease family.</text>
</comment>
<dbReference type="AlphaFoldDB" id="A0A2U2CES6"/>
<dbReference type="PROSITE" id="PS50928">
    <property type="entry name" value="ABC_TM1"/>
    <property type="match status" value="2"/>
</dbReference>
<dbReference type="Proteomes" id="UP000244940">
    <property type="component" value="Unassembled WGS sequence"/>
</dbReference>
<feature type="transmembrane region" description="Helical" evidence="7">
    <location>
        <begin position="21"/>
        <end position="46"/>
    </location>
</feature>
<proteinExistence type="inferred from homology"/>
<feature type="transmembrane region" description="Helical" evidence="7">
    <location>
        <begin position="196"/>
        <end position="218"/>
    </location>
</feature>
<comment type="caution">
    <text evidence="9">The sequence shown here is derived from an EMBL/GenBank/DDBJ whole genome shotgun (WGS) entry which is preliminary data.</text>
</comment>
<evidence type="ECO:0000313" key="10">
    <source>
        <dbReference type="Proteomes" id="UP000244940"/>
    </source>
</evidence>
<dbReference type="FunFam" id="1.10.3720.10:FF:000088">
    <property type="entry name" value="Iron(III) ABC transporter, permease protein"/>
    <property type="match status" value="1"/>
</dbReference>
<keyword evidence="2 7" id="KW-0813">Transport</keyword>